<evidence type="ECO:0000256" key="3">
    <source>
        <dbReference type="ARBA" id="ARBA00022776"/>
    </source>
</evidence>
<dbReference type="Pfam" id="PF16500">
    <property type="entry name" value="Cyclin_N2"/>
    <property type="match status" value="1"/>
</dbReference>
<dbReference type="Pfam" id="PF00134">
    <property type="entry name" value="Cyclin_N"/>
    <property type="match status" value="1"/>
</dbReference>
<dbReference type="InterPro" id="IPR048258">
    <property type="entry name" value="Cyclins_cyclin-box"/>
</dbReference>
<evidence type="ECO:0000256" key="6">
    <source>
        <dbReference type="RuleBase" id="RU000383"/>
    </source>
</evidence>
<dbReference type="SMART" id="SM01332">
    <property type="entry name" value="Cyclin_C"/>
    <property type="match status" value="1"/>
</dbReference>
<dbReference type="PROSITE" id="PS00292">
    <property type="entry name" value="CYCLINS"/>
    <property type="match status" value="1"/>
</dbReference>
<evidence type="ECO:0008006" key="11">
    <source>
        <dbReference type="Google" id="ProtNLM"/>
    </source>
</evidence>
<dbReference type="Proteomes" id="UP001162483">
    <property type="component" value="Unassembled WGS sequence"/>
</dbReference>
<keyword evidence="10" id="KW-1185">Reference proteome</keyword>
<evidence type="ECO:0000259" key="8">
    <source>
        <dbReference type="SMART" id="SM01332"/>
    </source>
</evidence>
<dbReference type="PANTHER" id="PTHR10177">
    <property type="entry name" value="CYCLINS"/>
    <property type="match status" value="1"/>
</dbReference>
<dbReference type="CDD" id="cd20563">
    <property type="entry name" value="CYCLIN_CCNA1_rpt2"/>
    <property type="match status" value="1"/>
</dbReference>
<evidence type="ECO:0000256" key="5">
    <source>
        <dbReference type="ARBA" id="ARBA00023306"/>
    </source>
</evidence>
<dbReference type="InterPro" id="IPR036915">
    <property type="entry name" value="Cyclin-like_sf"/>
</dbReference>
<keyword evidence="3" id="KW-0498">Mitosis</keyword>
<proteinExistence type="inferred from homology"/>
<name>A0ABN9FX58_9NEOB</name>
<dbReference type="InterPro" id="IPR004367">
    <property type="entry name" value="Cyclin_C-dom"/>
</dbReference>
<keyword evidence="5" id="KW-0131">Cell cycle</keyword>
<dbReference type="SMART" id="SM00385">
    <property type="entry name" value="CYCLIN"/>
    <property type="match status" value="2"/>
</dbReference>
<feature type="domain" description="Cyclin-like" evidence="7">
    <location>
        <begin position="171"/>
        <end position="255"/>
    </location>
</feature>
<evidence type="ECO:0000256" key="2">
    <source>
        <dbReference type="ARBA" id="ARBA00022618"/>
    </source>
</evidence>
<dbReference type="Gene3D" id="1.10.472.10">
    <property type="entry name" value="Cyclin-like"/>
    <property type="match status" value="2"/>
</dbReference>
<reference evidence="9" key="1">
    <citation type="submission" date="2023-05" db="EMBL/GenBank/DDBJ databases">
        <authorList>
            <person name="Stuckert A."/>
        </authorList>
    </citation>
    <scope>NUCLEOTIDE SEQUENCE</scope>
</reference>
<evidence type="ECO:0000256" key="1">
    <source>
        <dbReference type="ARBA" id="ARBA00006955"/>
    </source>
</evidence>
<accession>A0ABN9FX58</accession>
<keyword evidence="2" id="KW-0132">Cell division</keyword>
<comment type="similarity">
    <text evidence="1">Belongs to the cyclin family. Cyclin AB subfamily.</text>
</comment>
<keyword evidence="4 6" id="KW-0195">Cyclin</keyword>
<feature type="domain" description="Cyclin C-terminal" evidence="8">
    <location>
        <begin position="264"/>
        <end position="381"/>
    </location>
</feature>
<dbReference type="SUPFAM" id="SSF47954">
    <property type="entry name" value="Cyclin-like"/>
    <property type="match status" value="2"/>
</dbReference>
<feature type="domain" description="Cyclin-like" evidence="7">
    <location>
        <begin position="268"/>
        <end position="350"/>
    </location>
</feature>
<evidence type="ECO:0000259" key="7">
    <source>
        <dbReference type="SMART" id="SM00385"/>
    </source>
</evidence>
<evidence type="ECO:0000313" key="10">
    <source>
        <dbReference type="Proteomes" id="UP001162483"/>
    </source>
</evidence>
<dbReference type="EMBL" id="CATNWA010017504">
    <property type="protein sequence ID" value="CAI9600996.1"/>
    <property type="molecule type" value="Genomic_DNA"/>
</dbReference>
<protein>
    <recommendedName>
        <fullName evidence="11">Cyclin A</fullName>
    </recommendedName>
</protein>
<dbReference type="InterPro" id="IPR039361">
    <property type="entry name" value="Cyclin"/>
</dbReference>
<gene>
    <name evidence="9" type="ORF">SPARVUS_LOCUS12907774</name>
</gene>
<organism evidence="9 10">
    <name type="scientific">Staurois parvus</name>
    <dbReference type="NCBI Taxonomy" id="386267"/>
    <lineage>
        <taxon>Eukaryota</taxon>
        <taxon>Metazoa</taxon>
        <taxon>Chordata</taxon>
        <taxon>Craniata</taxon>
        <taxon>Vertebrata</taxon>
        <taxon>Euteleostomi</taxon>
        <taxon>Amphibia</taxon>
        <taxon>Batrachia</taxon>
        <taxon>Anura</taxon>
        <taxon>Neobatrachia</taxon>
        <taxon>Ranoidea</taxon>
        <taxon>Ranidae</taxon>
        <taxon>Staurois</taxon>
    </lineage>
</organism>
<comment type="caution">
    <text evidence="9">The sequence shown here is derived from an EMBL/GenBank/DDBJ whole genome shotgun (WGS) entry which is preliminary data.</text>
</comment>
<sequence length="386" mass="43964">MQSRQTHRTVLGVLSENEQRYRTLNVGASTKIVPGIENAFPFPGKMVPTNAAAVPPKTCFTIYVDEPELVHETYQLEVELPSLEELDANVIKEKFALLPDVSAASPMMVDSSLPLQPEDTAGTDPDAIAVSEYIEEIHHYLREAEVKYRPKAYYMRKQPDITSVMRTILVDWLVEVREEYKLRNETLYLAVNYLDRFLSSMSVLRGKLQLVGTAAILLAAKYEEIYPPDVDEFVYITDDTYTKKQLLRMEHLLLKVLAFDLTIPTINQFLLQYLHKQTLSTKAEHLAMYMAELTLLEVDPFLKYVPSLTAAAAYCLANYTINRIFWPDALQSFTGYTLSDIASCLMDLHRACLNAPHQLQQAIREKYKAPKYMQVSLLAIPTTLPL</sequence>
<dbReference type="InterPro" id="IPR032447">
    <property type="entry name" value="Cyclin-A_N"/>
</dbReference>
<dbReference type="InterPro" id="IPR013763">
    <property type="entry name" value="Cyclin-like_dom"/>
</dbReference>
<evidence type="ECO:0000256" key="4">
    <source>
        <dbReference type="ARBA" id="ARBA00023127"/>
    </source>
</evidence>
<dbReference type="InterPro" id="IPR006671">
    <property type="entry name" value="Cyclin_N"/>
</dbReference>
<evidence type="ECO:0000313" key="9">
    <source>
        <dbReference type="EMBL" id="CAI9600996.1"/>
    </source>
</evidence>
<dbReference type="Pfam" id="PF02984">
    <property type="entry name" value="Cyclin_C"/>
    <property type="match status" value="1"/>
</dbReference>